<gene>
    <name evidence="1" type="ORF">VIM7927_02369</name>
</gene>
<evidence type="ECO:0000313" key="2">
    <source>
        <dbReference type="Proteomes" id="UP000196125"/>
    </source>
</evidence>
<evidence type="ECO:0000313" key="1">
    <source>
        <dbReference type="EMBL" id="SMS01092.1"/>
    </source>
</evidence>
<protein>
    <submittedName>
        <fullName evidence="1">Uncharacterized protein</fullName>
    </submittedName>
</protein>
<sequence length="97" mass="10878">MWIASKLSSILITRMMYSLLAESLNRVPTKEPTRNLGRKAGKIAINSIPPPKPISPGNEELRLVKYTQIQLNCITQPVGIFGVIFQIIPRICMNQDT</sequence>
<accession>A0A1Y6IX73</accession>
<proteinExistence type="predicted"/>
<name>A0A1Y6IX73_9VIBR</name>
<dbReference type="AlphaFoldDB" id="A0A1Y6IX73"/>
<organism evidence="1 2">
    <name type="scientific">Vibrio mangrovi</name>
    <dbReference type="NCBI Taxonomy" id="474394"/>
    <lineage>
        <taxon>Bacteria</taxon>
        <taxon>Pseudomonadati</taxon>
        <taxon>Pseudomonadota</taxon>
        <taxon>Gammaproteobacteria</taxon>
        <taxon>Vibrionales</taxon>
        <taxon>Vibrionaceae</taxon>
        <taxon>Vibrio</taxon>
    </lineage>
</organism>
<reference evidence="1 2" key="1">
    <citation type="submission" date="2017-05" db="EMBL/GenBank/DDBJ databases">
        <authorList>
            <person name="Song R."/>
            <person name="Chenine A.L."/>
            <person name="Ruprecht R.M."/>
        </authorList>
    </citation>
    <scope>NUCLEOTIDE SEQUENCE [LARGE SCALE GENOMIC DNA]</scope>
    <source>
        <strain evidence="1 2">CECT 7927</strain>
    </source>
</reference>
<dbReference type="Proteomes" id="UP000196125">
    <property type="component" value="Unassembled WGS sequence"/>
</dbReference>
<dbReference type="EMBL" id="FXXI01000003">
    <property type="protein sequence ID" value="SMS01092.1"/>
    <property type="molecule type" value="Genomic_DNA"/>
</dbReference>